<accession>A0A7S3C3C3</accession>
<sequence length="179" mass="18673">MVVRAKWDAFDPSWGTFHFGSNPHGSFCATAHTKGWHCGGIQVTFDRAVTLSNIQCTAQAFSQGASRGGCGALGSSGGFELWNNVSGNTTAHPGTVGPTGETLVSPLCTDCSGCPCTAPAEVWGILPGSGERTVQLNVTWVLGSLKTLKYGWADYPSMSVFSKADGRPAAPFNVTLEGL</sequence>
<organism evidence="1">
    <name type="scientific">Haptolina ericina</name>
    <dbReference type="NCBI Taxonomy" id="156174"/>
    <lineage>
        <taxon>Eukaryota</taxon>
        <taxon>Haptista</taxon>
        <taxon>Haptophyta</taxon>
        <taxon>Prymnesiophyceae</taxon>
        <taxon>Prymnesiales</taxon>
        <taxon>Prymnesiaceae</taxon>
        <taxon>Haptolina</taxon>
    </lineage>
</organism>
<gene>
    <name evidence="1" type="ORF">HERI1096_LOCUS39726</name>
</gene>
<protein>
    <submittedName>
        <fullName evidence="1">Uncharacterized protein</fullName>
    </submittedName>
</protein>
<name>A0A7S3C3C3_9EUKA</name>
<proteinExistence type="predicted"/>
<dbReference type="AlphaFoldDB" id="A0A7S3C3C3"/>
<reference evidence="1" key="1">
    <citation type="submission" date="2021-01" db="EMBL/GenBank/DDBJ databases">
        <authorList>
            <person name="Corre E."/>
            <person name="Pelletier E."/>
            <person name="Niang G."/>
            <person name="Scheremetjew M."/>
            <person name="Finn R."/>
            <person name="Kale V."/>
            <person name="Holt S."/>
            <person name="Cochrane G."/>
            <person name="Meng A."/>
            <person name="Brown T."/>
            <person name="Cohen L."/>
        </authorList>
    </citation>
    <scope>NUCLEOTIDE SEQUENCE</scope>
    <source>
        <strain evidence="1">CCMP281</strain>
    </source>
</reference>
<dbReference type="EMBL" id="HBHX01071823">
    <property type="protein sequence ID" value="CAE0152896.1"/>
    <property type="molecule type" value="Transcribed_RNA"/>
</dbReference>
<evidence type="ECO:0000313" key="1">
    <source>
        <dbReference type="EMBL" id="CAE0152896.1"/>
    </source>
</evidence>